<reference evidence="2 3" key="1">
    <citation type="journal article" date="2010" name="Nat. Commun.">
        <title>The complete sequence of the smallest known nuclear genome from the microsporidian Encephalitozoon intestinalis.</title>
        <authorList>
            <person name="Corradi N."/>
            <person name="Pombert J.-F."/>
            <person name="Farinelli L."/>
            <person name="Didier E.S."/>
            <person name="Keeling P.J."/>
        </authorList>
    </citation>
    <scope>NUCLEOTIDE SEQUENCE [LARGE SCALE GENOMIC DNA]</scope>
    <source>
        <strain evidence="2 3">ATCC 50506</strain>
    </source>
</reference>
<evidence type="ECO:0000259" key="1">
    <source>
        <dbReference type="Pfam" id="PF04048"/>
    </source>
</evidence>
<dbReference type="AlphaFoldDB" id="E0S7U9"/>
<reference evidence="2 3" key="2">
    <citation type="journal article" date="2012" name="Proc. Natl. Acad. Sci. U.S.A.">
        <title>Gain and loss of multiple functionally related, horizontally transferred genes in the reduced genomes of two microsporidian parasites.</title>
        <authorList>
            <person name="Pombert J.-F."/>
            <person name="Selman M."/>
            <person name="Burki F."/>
            <person name="Bardell F.T."/>
            <person name="Farinelli L."/>
            <person name="Solter L.F."/>
            <person name="Whitman D.W."/>
            <person name="Weiss L.M."/>
            <person name="Corradi N."/>
            <person name="Keeling P.J."/>
        </authorList>
    </citation>
    <scope>NUCLEOTIDE SEQUENCE [LARGE SCALE GENOMIC DNA]</scope>
    <source>
        <strain evidence="2 3">ATCC 50506</strain>
    </source>
</reference>
<proteinExistence type="predicted"/>
<protein>
    <recommendedName>
        <fullName evidence="1">Exocyst complex component Sec8 N-terminal domain-containing protein</fullName>
    </recommendedName>
</protein>
<dbReference type="VEuPathDB" id="MicrosporidiaDB:Eint_070200"/>
<sequence length="709" mass="84059">MNEVDALLREIRIDWETLITEDFNPLRQALKNKNNSVEASNFRNLFHKVEKAMEEIIEGNYKGFSDSVLSYMESYYLNKKCYDSIQEIFRTTKELSEMKIEVKDMIKEYEDVVVFEAKEKICLTLLEVRRNFREFCEIRDKIENNIKRNIEDPDMSLRLLEASKKIRDIFDLINENRLIDLDCIRKFRNDVNSEAEDLMRLIYSRINKFVFQNECKYQEDFRCIVVLNALQGLEKYQADNLEKEYFKVVESAIEEVEKSKVENKAEVLAKVIMGRTKVIIRNFKTLFEMADTSFEGLHEKLKNFFGEEEPVLRIYSPRCQETVELAINKVIRRFVLEYIEDPEKRCYEEMFRAENFVDDIDYGSVFESKYLIHEKMTRATKLQTVFSENFRRILSSSVEIAIYMEKYAVSSEMKKYLRNVLNEKYVKEKENWAERQIICIFNNDEWHGNDYINYRLSFYTKYQEIIADISSHPDLCNISTISGFLDDFLEKRFDEYFSNIFRSDLIRECLSNGNTKEEAVEAFKNSLLTRDIDRNFLFFQKRCYENMFFGLETLKDINKSIKGRKLEALLSSALTRSKFQVVLEILYFFDLFYREGNYANKNDYYLHRILGVVENLYGPASCLGVQSEYFSFVFECLNFYIQKNVIRLNVRSVEELKSFLEKLRLLDEILGFIGGEDSLNGTVAFIEGVISGNCKSESGRKLRTKIVKK</sequence>
<dbReference type="GeneID" id="9697962"/>
<keyword evidence="3" id="KW-1185">Reference proteome</keyword>
<dbReference type="GO" id="GO:0000145">
    <property type="term" value="C:exocyst"/>
    <property type="evidence" value="ECO:0007669"/>
    <property type="project" value="InterPro"/>
</dbReference>
<dbReference type="InterPro" id="IPR007191">
    <property type="entry name" value="Sec8_exocyst_N"/>
</dbReference>
<dbReference type="GO" id="GO:0006904">
    <property type="term" value="P:vesicle docking involved in exocytosis"/>
    <property type="evidence" value="ECO:0007669"/>
    <property type="project" value="InterPro"/>
</dbReference>
<accession>E0S7U9</accession>
<dbReference type="RefSeq" id="XP_003073144.1">
    <property type="nucleotide sequence ID" value="XM_003073098.1"/>
</dbReference>
<dbReference type="Pfam" id="PF04048">
    <property type="entry name" value="Sec8_N"/>
    <property type="match status" value="1"/>
</dbReference>
<name>E0S7U9_ENCIT</name>
<gene>
    <name evidence="2" type="ORF">Eint_070200</name>
</gene>
<evidence type="ECO:0000313" key="2">
    <source>
        <dbReference type="EMBL" id="ADM11784.1"/>
    </source>
</evidence>
<feature type="domain" description="Exocyst complex component Sec8 N-terminal" evidence="1">
    <location>
        <begin position="5"/>
        <end position="126"/>
    </location>
</feature>
<evidence type="ECO:0000313" key="3">
    <source>
        <dbReference type="Proteomes" id="UP000002313"/>
    </source>
</evidence>
<dbReference type="HOGENOM" id="CLU_389329_0_0_1"/>
<organism evidence="2 3">
    <name type="scientific">Encephalitozoon intestinalis (strain ATCC 50506)</name>
    <name type="common">Microsporidian parasite</name>
    <name type="synonym">Septata intestinalis</name>
    <dbReference type="NCBI Taxonomy" id="876142"/>
    <lineage>
        <taxon>Eukaryota</taxon>
        <taxon>Fungi</taxon>
        <taxon>Fungi incertae sedis</taxon>
        <taxon>Microsporidia</taxon>
        <taxon>Unikaryonidae</taxon>
        <taxon>Encephalitozoon</taxon>
    </lineage>
</organism>
<dbReference type="KEGG" id="ein:Eint_070200"/>
<dbReference type="EMBL" id="CP001948">
    <property type="protein sequence ID" value="ADM11784.1"/>
    <property type="molecule type" value="Genomic_DNA"/>
</dbReference>
<dbReference type="OrthoDB" id="2193852at2759"/>
<dbReference type="Proteomes" id="UP000002313">
    <property type="component" value="Chromosome VII"/>
</dbReference>